<keyword evidence="2" id="KW-1185">Reference proteome</keyword>
<dbReference type="EMBL" id="JAQGDS010000003">
    <property type="protein sequence ID" value="KAJ6262546.1"/>
    <property type="molecule type" value="Genomic_DNA"/>
</dbReference>
<name>A0AAD6J5K7_DREDA</name>
<sequence length="54" mass="6006">MACPKRRLGTRARLQLGFLDSKLDSGRDVALAVKYDLSFSGTSHIKAQRSQEIL</sequence>
<protein>
    <submittedName>
        <fullName evidence="1">Uncharacterized protein</fullName>
    </submittedName>
</protein>
<dbReference type="Proteomes" id="UP001221413">
    <property type="component" value="Unassembled WGS sequence"/>
</dbReference>
<gene>
    <name evidence="1" type="ORF">Dda_3357</name>
</gene>
<evidence type="ECO:0000313" key="1">
    <source>
        <dbReference type="EMBL" id="KAJ6262546.1"/>
    </source>
</evidence>
<organism evidence="1 2">
    <name type="scientific">Drechslerella dactyloides</name>
    <name type="common">Nematode-trapping fungus</name>
    <name type="synonym">Arthrobotrys dactyloides</name>
    <dbReference type="NCBI Taxonomy" id="74499"/>
    <lineage>
        <taxon>Eukaryota</taxon>
        <taxon>Fungi</taxon>
        <taxon>Dikarya</taxon>
        <taxon>Ascomycota</taxon>
        <taxon>Pezizomycotina</taxon>
        <taxon>Orbiliomycetes</taxon>
        <taxon>Orbiliales</taxon>
        <taxon>Orbiliaceae</taxon>
        <taxon>Drechslerella</taxon>
    </lineage>
</organism>
<proteinExistence type="predicted"/>
<reference evidence="1" key="1">
    <citation type="submission" date="2023-01" db="EMBL/GenBank/DDBJ databases">
        <title>The chitinases involved in constricting ring structure development in the nematode-trapping fungus Drechslerella dactyloides.</title>
        <authorList>
            <person name="Wang R."/>
            <person name="Zhang L."/>
            <person name="Tang P."/>
            <person name="Li S."/>
            <person name="Liang L."/>
        </authorList>
    </citation>
    <scope>NUCLEOTIDE SEQUENCE</scope>
    <source>
        <strain evidence="1">YMF1.00031</strain>
    </source>
</reference>
<evidence type="ECO:0000313" key="2">
    <source>
        <dbReference type="Proteomes" id="UP001221413"/>
    </source>
</evidence>
<comment type="caution">
    <text evidence="1">The sequence shown here is derived from an EMBL/GenBank/DDBJ whole genome shotgun (WGS) entry which is preliminary data.</text>
</comment>
<dbReference type="AlphaFoldDB" id="A0AAD6J5K7"/>
<accession>A0AAD6J5K7</accession>